<dbReference type="EMBL" id="JAHHHN010000081">
    <property type="protein sequence ID" value="MBW4566399.1"/>
    <property type="molecule type" value="Genomic_DNA"/>
</dbReference>
<accession>A0A951Q5Z1</accession>
<organism evidence="1 2">
    <name type="scientific">Mojavia pulchra JT2-VF2</name>
    <dbReference type="NCBI Taxonomy" id="287848"/>
    <lineage>
        <taxon>Bacteria</taxon>
        <taxon>Bacillati</taxon>
        <taxon>Cyanobacteriota</taxon>
        <taxon>Cyanophyceae</taxon>
        <taxon>Nostocales</taxon>
        <taxon>Nostocaceae</taxon>
    </lineage>
</organism>
<name>A0A951Q5Z1_9NOST</name>
<dbReference type="AlphaFoldDB" id="A0A951Q5Z1"/>
<proteinExistence type="predicted"/>
<evidence type="ECO:0000313" key="2">
    <source>
        <dbReference type="Proteomes" id="UP000715781"/>
    </source>
</evidence>
<reference evidence="1" key="1">
    <citation type="submission" date="2021-05" db="EMBL/GenBank/DDBJ databases">
        <authorList>
            <person name="Pietrasiak N."/>
            <person name="Ward R."/>
            <person name="Stajich J.E."/>
            <person name="Kurbessoian T."/>
        </authorList>
    </citation>
    <scope>NUCLEOTIDE SEQUENCE</scope>
    <source>
        <strain evidence="1">JT2-VF2</strain>
    </source>
</reference>
<protein>
    <submittedName>
        <fullName evidence="1">Uncharacterized protein</fullName>
    </submittedName>
</protein>
<comment type="caution">
    <text evidence="1">The sequence shown here is derived from an EMBL/GenBank/DDBJ whole genome shotgun (WGS) entry which is preliminary data.</text>
</comment>
<sequence>MTQKYNLISELHDINGDGKPDYKVTYTYDKKGNLLSNISDMQGKRTGQTHLNLVQVY</sequence>
<evidence type="ECO:0000313" key="1">
    <source>
        <dbReference type="EMBL" id="MBW4566399.1"/>
    </source>
</evidence>
<reference evidence="1" key="2">
    <citation type="journal article" date="2022" name="Microbiol. Resour. Announc.">
        <title>Metagenome Sequencing to Explore Phylogenomics of Terrestrial Cyanobacteria.</title>
        <authorList>
            <person name="Ward R.D."/>
            <person name="Stajich J.E."/>
            <person name="Johansen J.R."/>
            <person name="Huntemann M."/>
            <person name="Clum A."/>
            <person name="Foster B."/>
            <person name="Foster B."/>
            <person name="Roux S."/>
            <person name="Palaniappan K."/>
            <person name="Varghese N."/>
            <person name="Mukherjee S."/>
            <person name="Reddy T.B.K."/>
            <person name="Daum C."/>
            <person name="Copeland A."/>
            <person name="Chen I.A."/>
            <person name="Ivanova N.N."/>
            <person name="Kyrpides N.C."/>
            <person name="Shapiro N."/>
            <person name="Eloe-Fadrosh E.A."/>
            <person name="Pietrasiak N."/>
        </authorList>
    </citation>
    <scope>NUCLEOTIDE SEQUENCE</scope>
    <source>
        <strain evidence="1">JT2-VF2</strain>
    </source>
</reference>
<gene>
    <name evidence="1" type="ORF">KME32_36190</name>
</gene>
<dbReference type="Proteomes" id="UP000715781">
    <property type="component" value="Unassembled WGS sequence"/>
</dbReference>